<comment type="caution">
    <text evidence="2">The sequence shown here is derived from an EMBL/GenBank/DDBJ whole genome shotgun (WGS) entry which is preliminary data.</text>
</comment>
<feature type="transmembrane region" description="Helical" evidence="1">
    <location>
        <begin position="88"/>
        <end position="104"/>
    </location>
</feature>
<evidence type="ECO:0008006" key="4">
    <source>
        <dbReference type="Google" id="ProtNLM"/>
    </source>
</evidence>
<dbReference type="EMBL" id="BAABBO010000009">
    <property type="protein sequence ID" value="GAA3963886.1"/>
    <property type="molecule type" value="Genomic_DNA"/>
</dbReference>
<sequence length="129" mass="14419">MQTTDKFPGRLTLIAVIFAIINCIFQGFSGASVLLLLVFTLSVYCCAKLMVSMQKLADVAPLETASLRFFLTVLGLIFVAIATFSYSYLFGVYFALIAALYVISPQDRDWLSGRARIVMHDNRVEYRSV</sequence>
<keyword evidence="3" id="KW-1185">Reference proteome</keyword>
<evidence type="ECO:0000313" key="3">
    <source>
        <dbReference type="Proteomes" id="UP001501337"/>
    </source>
</evidence>
<feature type="transmembrane region" description="Helical" evidence="1">
    <location>
        <begin position="34"/>
        <end position="53"/>
    </location>
</feature>
<name>A0ABP7PDS3_9GAMM</name>
<evidence type="ECO:0000313" key="2">
    <source>
        <dbReference type="EMBL" id="GAA3963886.1"/>
    </source>
</evidence>
<keyword evidence="1" id="KW-1133">Transmembrane helix</keyword>
<protein>
    <recommendedName>
        <fullName evidence="4">ATP synthase I chain</fullName>
    </recommendedName>
</protein>
<reference evidence="3" key="1">
    <citation type="journal article" date="2019" name="Int. J. Syst. Evol. Microbiol.">
        <title>The Global Catalogue of Microorganisms (GCM) 10K type strain sequencing project: providing services to taxonomists for standard genome sequencing and annotation.</title>
        <authorList>
            <consortium name="The Broad Institute Genomics Platform"/>
            <consortium name="The Broad Institute Genome Sequencing Center for Infectious Disease"/>
            <person name="Wu L."/>
            <person name="Ma J."/>
        </authorList>
    </citation>
    <scope>NUCLEOTIDE SEQUENCE [LARGE SCALE GENOMIC DNA]</scope>
    <source>
        <strain evidence="3">JCM 17555</strain>
    </source>
</reference>
<accession>A0ABP7PDS3</accession>
<dbReference type="Proteomes" id="UP001501337">
    <property type="component" value="Unassembled WGS sequence"/>
</dbReference>
<keyword evidence="1" id="KW-0472">Membrane</keyword>
<keyword evidence="1" id="KW-0812">Transmembrane</keyword>
<organism evidence="2 3">
    <name type="scientific">Allohahella marinimesophila</name>
    <dbReference type="NCBI Taxonomy" id="1054972"/>
    <lineage>
        <taxon>Bacteria</taxon>
        <taxon>Pseudomonadati</taxon>
        <taxon>Pseudomonadota</taxon>
        <taxon>Gammaproteobacteria</taxon>
        <taxon>Oceanospirillales</taxon>
        <taxon>Hahellaceae</taxon>
        <taxon>Allohahella</taxon>
    </lineage>
</organism>
<proteinExistence type="predicted"/>
<feature type="transmembrane region" description="Helical" evidence="1">
    <location>
        <begin position="7"/>
        <end position="28"/>
    </location>
</feature>
<feature type="transmembrane region" description="Helical" evidence="1">
    <location>
        <begin position="65"/>
        <end position="82"/>
    </location>
</feature>
<dbReference type="RefSeq" id="WP_344806261.1">
    <property type="nucleotide sequence ID" value="NZ_BAABBO010000009.1"/>
</dbReference>
<evidence type="ECO:0000256" key="1">
    <source>
        <dbReference type="SAM" id="Phobius"/>
    </source>
</evidence>
<gene>
    <name evidence="2" type="ORF">GCM10022278_22140</name>
</gene>